<evidence type="ECO:0000313" key="3">
    <source>
        <dbReference type="Proteomes" id="UP000094056"/>
    </source>
</evidence>
<feature type="domain" description="GAF" evidence="1">
    <location>
        <begin position="120"/>
        <end position="270"/>
    </location>
</feature>
<name>A0A1E3X5K4_9BACT</name>
<dbReference type="InterPro" id="IPR029016">
    <property type="entry name" value="GAF-like_dom_sf"/>
</dbReference>
<dbReference type="Proteomes" id="UP000094056">
    <property type="component" value="Unassembled WGS sequence"/>
</dbReference>
<evidence type="ECO:0000313" key="2">
    <source>
        <dbReference type="EMBL" id="ODS30953.1"/>
    </source>
</evidence>
<sequence>MNIETLKPFDRLGDILVSLGYIDRDNLEESIYQKQAEVTEDEEFQSSIEKLVSKDLLRSLSTSHSHYIGETLLEAHLITPEQLKEALVAQENLKTLFSDIHKNKLVFIPMIIYKISHSRNIFNILNIVMNYCNKVVGAEASTLFLRNNKEKEPLTFNVITEEKKNLHIEKDIPVNKEIAVWVFQNNKSTIVNDVSSDERVCKDFDKETGFKARNILCVPVRVNYKAEGALEVVNKIGNKPFDKEDECILNILSNQIGVHLENRILVEALSYKANQVEKEKYKYQRFLSEQEKLLNQLSQDISIILHN</sequence>
<organism evidence="2 3">
    <name type="scientific">Candidatus Scalindua rubra</name>
    <dbReference type="NCBI Taxonomy" id="1872076"/>
    <lineage>
        <taxon>Bacteria</taxon>
        <taxon>Pseudomonadati</taxon>
        <taxon>Planctomycetota</taxon>
        <taxon>Candidatus Brocadiia</taxon>
        <taxon>Candidatus Brocadiales</taxon>
        <taxon>Candidatus Scalinduaceae</taxon>
        <taxon>Candidatus Scalindua</taxon>
    </lineage>
</organism>
<reference evidence="2 3" key="1">
    <citation type="submission" date="2016-07" db="EMBL/GenBank/DDBJ databases">
        <title>Draft genome of Scalindua rubra, obtained from a brine-seawater interface in the Red Sea, sheds light on salt adaptation in anammox bacteria.</title>
        <authorList>
            <person name="Speth D.R."/>
            <person name="Lagkouvardos I."/>
            <person name="Wang Y."/>
            <person name="Qian P.-Y."/>
            <person name="Dutilh B.E."/>
            <person name="Jetten M.S."/>
        </authorList>
    </citation>
    <scope>NUCLEOTIDE SEQUENCE [LARGE SCALE GENOMIC DNA]</scope>
    <source>
        <strain evidence="2">BSI-1</strain>
    </source>
</reference>
<evidence type="ECO:0000259" key="1">
    <source>
        <dbReference type="SMART" id="SM00065"/>
    </source>
</evidence>
<accession>A0A1E3X5K4</accession>
<dbReference type="Pfam" id="PF01590">
    <property type="entry name" value="GAF"/>
    <property type="match status" value="1"/>
</dbReference>
<dbReference type="EMBL" id="MAYW01000158">
    <property type="protein sequence ID" value="ODS30953.1"/>
    <property type="molecule type" value="Genomic_DNA"/>
</dbReference>
<dbReference type="SUPFAM" id="SSF55781">
    <property type="entry name" value="GAF domain-like"/>
    <property type="match status" value="1"/>
</dbReference>
<protein>
    <submittedName>
        <fullName evidence="2">GAF domain protein</fullName>
    </submittedName>
</protein>
<comment type="caution">
    <text evidence="2">The sequence shown here is derived from an EMBL/GenBank/DDBJ whole genome shotgun (WGS) entry which is preliminary data.</text>
</comment>
<dbReference type="SMART" id="SM00065">
    <property type="entry name" value="GAF"/>
    <property type="match status" value="1"/>
</dbReference>
<proteinExistence type="predicted"/>
<gene>
    <name evidence="2" type="ORF">SCARUB_03941</name>
</gene>
<dbReference type="AlphaFoldDB" id="A0A1E3X5K4"/>
<dbReference type="Gene3D" id="3.30.450.40">
    <property type="match status" value="1"/>
</dbReference>
<dbReference type="InterPro" id="IPR003018">
    <property type="entry name" value="GAF"/>
</dbReference>